<keyword evidence="3" id="KW-1185">Reference proteome</keyword>
<dbReference type="AlphaFoldDB" id="A0A9P6G5V0"/>
<accession>A0A9P6G5V0</accession>
<name>A0A9P6G5V0_9PLEO</name>
<dbReference type="OrthoDB" id="3782941at2759"/>
<evidence type="ECO:0000256" key="1">
    <source>
        <dbReference type="SAM" id="MobiDB-lite"/>
    </source>
</evidence>
<sequence>MKQTTNDPKVEPMNEPTQQPGLPLSLALIAAGNPPPSPIAWSAIKHELKPYLKDLQTRKEAHRDNKVATLKKWKAKAGMLEKKRMAGLAADADEHDQVHAASVPAHIMRHFREVESGFESEGLFIQEKPKKLRALGFSDEDVAWVWSRKTDENEESNDSFRTTLES</sequence>
<reference evidence="2" key="1">
    <citation type="journal article" date="2020" name="Mol. Plant Microbe Interact.">
        <title>Genome Sequence of the Biocontrol Agent Coniothyrium minitans strain Conio (IMI 134523).</title>
        <authorList>
            <person name="Patel D."/>
            <person name="Shittu T.A."/>
            <person name="Baroncelli R."/>
            <person name="Muthumeenakshi S."/>
            <person name="Osborne T.H."/>
            <person name="Janganan T.K."/>
            <person name="Sreenivasaprasad S."/>
        </authorList>
    </citation>
    <scope>NUCLEOTIDE SEQUENCE</scope>
    <source>
        <strain evidence="2">Conio</strain>
    </source>
</reference>
<gene>
    <name evidence="2" type="ORF">PMIN01_12511</name>
</gene>
<feature type="region of interest" description="Disordered" evidence="1">
    <location>
        <begin position="1"/>
        <end position="21"/>
    </location>
</feature>
<organism evidence="2 3">
    <name type="scientific">Paraphaeosphaeria minitans</name>
    <dbReference type="NCBI Taxonomy" id="565426"/>
    <lineage>
        <taxon>Eukaryota</taxon>
        <taxon>Fungi</taxon>
        <taxon>Dikarya</taxon>
        <taxon>Ascomycota</taxon>
        <taxon>Pezizomycotina</taxon>
        <taxon>Dothideomycetes</taxon>
        <taxon>Pleosporomycetidae</taxon>
        <taxon>Pleosporales</taxon>
        <taxon>Massarineae</taxon>
        <taxon>Didymosphaeriaceae</taxon>
        <taxon>Paraphaeosphaeria</taxon>
    </lineage>
</organism>
<proteinExistence type="predicted"/>
<dbReference type="EMBL" id="WJXW01000016">
    <property type="protein sequence ID" value="KAF9729647.1"/>
    <property type="molecule type" value="Genomic_DNA"/>
</dbReference>
<evidence type="ECO:0000313" key="2">
    <source>
        <dbReference type="EMBL" id="KAF9729647.1"/>
    </source>
</evidence>
<protein>
    <submittedName>
        <fullName evidence="2">Uncharacterized protein</fullName>
    </submittedName>
</protein>
<evidence type="ECO:0000313" key="3">
    <source>
        <dbReference type="Proteomes" id="UP000756921"/>
    </source>
</evidence>
<comment type="caution">
    <text evidence="2">The sequence shown here is derived from an EMBL/GenBank/DDBJ whole genome shotgun (WGS) entry which is preliminary data.</text>
</comment>
<dbReference type="Proteomes" id="UP000756921">
    <property type="component" value="Unassembled WGS sequence"/>
</dbReference>